<dbReference type="OrthoDB" id="1090267at2"/>
<dbReference type="EMBL" id="CP040749">
    <property type="protein sequence ID" value="QCX36953.1"/>
    <property type="molecule type" value="Genomic_DNA"/>
</dbReference>
<proteinExistence type="predicted"/>
<name>A0A5B7TP66_9FLAO</name>
<dbReference type="GO" id="GO:0006355">
    <property type="term" value="P:regulation of DNA-templated transcription"/>
    <property type="evidence" value="ECO:0007669"/>
    <property type="project" value="InterPro"/>
</dbReference>
<feature type="coiled-coil region" evidence="1">
    <location>
        <begin position="772"/>
        <end position="799"/>
    </location>
</feature>
<organism evidence="4 5">
    <name type="scientific">Aureibaculum algae</name>
    <dbReference type="NCBI Taxonomy" id="2584122"/>
    <lineage>
        <taxon>Bacteria</taxon>
        <taxon>Pseudomonadati</taxon>
        <taxon>Bacteroidota</taxon>
        <taxon>Flavobacteriia</taxon>
        <taxon>Flavobacteriales</taxon>
        <taxon>Flavobacteriaceae</taxon>
        <taxon>Aureibaculum</taxon>
    </lineage>
</organism>
<feature type="transmembrane region" description="Helical" evidence="2">
    <location>
        <begin position="730"/>
        <end position="751"/>
    </location>
</feature>
<dbReference type="Gene3D" id="1.10.10.10">
    <property type="entry name" value="Winged helix-like DNA-binding domain superfamily/Winged helix DNA-binding domain"/>
    <property type="match status" value="1"/>
</dbReference>
<evidence type="ECO:0000259" key="3">
    <source>
        <dbReference type="SMART" id="SM00421"/>
    </source>
</evidence>
<keyword evidence="1" id="KW-0175">Coiled coil</keyword>
<keyword evidence="2" id="KW-0812">Transmembrane</keyword>
<dbReference type="InterPro" id="IPR016032">
    <property type="entry name" value="Sig_transdc_resp-reg_C-effctor"/>
</dbReference>
<dbReference type="AlphaFoldDB" id="A0A5B7TP66"/>
<dbReference type="Gene3D" id="2.130.10.10">
    <property type="entry name" value="YVTN repeat-like/Quinoprotein amine dehydrogenase"/>
    <property type="match status" value="1"/>
</dbReference>
<dbReference type="InterPro" id="IPR015943">
    <property type="entry name" value="WD40/YVTN_repeat-like_dom_sf"/>
</dbReference>
<keyword evidence="2" id="KW-1133">Transmembrane helix</keyword>
<feature type="domain" description="HTH luxR-type" evidence="3">
    <location>
        <begin position="869"/>
        <end position="926"/>
    </location>
</feature>
<reference evidence="4 5" key="1">
    <citation type="submission" date="2019-05" db="EMBL/GenBank/DDBJ databases">
        <title>Algicella ahnfeltiae gen. nov., sp. nov., a novel marine bacterium of the family Flavobacteriaceae isolated from a red alga.</title>
        <authorList>
            <person name="Nedashkovskaya O.I."/>
            <person name="Kukhlevskiy A.D."/>
            <person name="Kim S.-G."/>
            <person name="Zhukova N.V."/>
            <person name="Mikhailov V.V."/>
        </authorList>
    </citation>
    <scope>NUCLEOTIDE SEQUENCE [LARGE SCALE GENOMIC DNA]</scope>
    <source>
        <strain evidence="4 5">10Alg115</strain>
    </source>
</reference>
<dbReference type="Pfam" id="PF07494">
    <property type="entry name" value="Reg_prop"/>
    <property type="match status" value="1"/>
</dbReference>
<dbReference type="SMART" id="SM00421">
    <property type="entry name" value="HTH_LUXR"/>
    <property type="match status" value="1"/>
</dbReference>
<dbReference type="InterPro" id="IPR013783">
    <property type="entry name" value="Ig-like_fold"/>
</dbReference>
<dbReference type="GO" id="GO:0003677">
    <property type="term" value="F:DNA binding"/>
    <property type="evidence" value="ECO:0007669"/>
    <property type="project" value="InterPro"/>
</dbReference>
<dbReference type="SUPFAM" id="SSF46894">
    <property type="entry name" value="C-terminal effector domain of the bipartite response regulators"/>
    <property type="match status" value="1"/>
</dbReference>
<evidence type="ECO:0000313" key="4">
    <source>
        <dbReference type="EMBL" id="QCX36953.1"/>
    </source>
</evidence>
<keyword evidence="5" id="KW-1185">Reference proteome</keyword>
<accession>A0A5B7TP66</accession>
<evidence type="ECO:0000313" key="5">
    <source>
        <dbReference type="Proteomes" id="UP000306229"/>
    </source>
</evidence>
<dbReference type="RefSeq" id="WP_138947914.1">
    <property type="nucleotide sequence ID" value="NZ_CP040749.1"/>
</dbReference>
<gene>
    <name evidence="4" type="ORF">FF125_00335</name>
</gene>
<dbReference type="KEGG" id="fbe:FF125_00335"/>
<evidence type="ECO:0000256" key="1">
    <source>
        <dbReference type="SAM" id="Coils"/>
    </source>
</evidence>
<dbReference type="InterPro" id="IPR000792">
    <property type="entry name" value="Tscrpt_reg_LuxR_C"/>
</dbReference>
<protein>
    <recommendedName>
        <fullName evidence="3">HTH luxR-type domain-containing protein</fullName>
    </recommendedName>
</protein>
<dbReference type="Proteomes" id="UP000306229">
    <property type="component" value="Chromosome"/>
</dbReference>
<dbReference type="InterPro" id="IPR036388">
    <property type="entry name" value="WH-like_DNA-bd_sf"/>
</dbReference>
<dbReference type="InterPro" id="IPR011110">
    <property type="entry name" value="Reg_prop"/>
</dbReference>
<keyword evidence="2" id="KW-0472">Membrane</keyword>
<evidence type="ECO:0000256" key="2">
    <source>
        <dbReference type="SAM" id="Phobius"/>
    </source>
</evidence>
<sequence length="929" mass="108296">MIRPIVIILFLFFTQELFSQEISPLKSFLPNNYIADNQNWSISQDESGIIYIANSAGLLVYNGASWKLYNTPNASAMRSVKVIDNRIYVGSYMEFGYYEKNEFGELEFTKLSDAIQNDILEDEVFWQIEHYKDWILFRTKKRIYFYNLKSKKYKFHTVNTTLNSLSVFDNQVYFHVSKEGIYTLQEGVEKLVVVDTLVKNNTVINLFNYSNALILVTNNGIFRMVKNAIEPINITLNTVFKNTTIYTAIQLNDGSIALGTVSNGLMIVDSEGNIKDHIKQENGLTNNTVLSLFQDKNNTVWLGTDYGINYVNIDASLKIFYDRKGQIGTVYDAIKHNEYIYLGSNQGLFYKRYKSADEFKIIPNTSGQVWTLFEYDGILFCGHNSGTFIIKEKKAIKIADILGSWLFREVPNHPELLFQGNYDGIHVLKRVDDNWVFQHKIKGFDFSSQFFEFSNDKIILNHEYKGVFELKFNSDFTEFTNVKKIEHFLSYQSSGLNKYKGQIYYASKEGFFKYNTETLKFNRNDSVSSYIGDDFVSGRMSITDDGIWMFGKDELINLKQGQLSNHLELRKVPFPTTLFSSMKGFQKLTKIEDNNYLIGSSNGFTLMDVNHENRKEFKIEINGINNYSRQNNFLKKLSISDNQEFKYNSNGFEISYAAIYYNAMSPVLYQTRLLGQGTHWSDWSTNYKTTYQNLPNGNYTFEVRAKVGEIQSNNVAQFIFKINKPWYRSVLAYISYFTILLLIGYVVHVNYKKYYKKQRQHLLERNKRVLALKELKAKEQFMNIEKEQLQKDIDHKNRELAISTMSIIKKNEILNSIKKELITDNSNNANKKVIKIIDSNINNNKDWEFLEKAFNNADKDFLKKIKNIHPNLTPNDLRFCAYLRLNLSSKEIAPLLNISVRSVEIKRYRLRKKMNLPHEKGLINYILEV</sequence>
<dbReference type="Gene3D" id="2.60.40.10">
    <property type="entry name" value="Immunoglobulins"/>
    <property type="match status" value="1"/>
</dbReference>